<feature type="region of interest" description="Disordered" evidence="1">
    <location>
        <begin position="44"/>
        <end position="73"/>
    </location>
</feature>
<dbReference type="InterPro" id="IPR029865">
    <property type="entry name" value="KIAA0319-like"/>
</dbReference>
<feature type="domain" description="PKD" evidence="2">
    <location>
        <begin position="638"/>
        <end position="724"/>
    </location>
</feature>
<feature type="compositionally biased region" description="Acidic residues" evidence="1">
    <location>
        <begin position="251"/>
        <end position="363"/>
    </location>
</feature>
<dbReference type="PROSITE" id="PS51257">
    <property type="entry name" value="PROKAR_LIPOPROTEIN"/>
    <property type="match status" value="1"/>
</dbReference>
<dbReference type="InterPro" id="IPR025975">
    <property type="entry name" value="Polysacc_lyase"/>
</dbReference>
<dbReference type="Gene3D" id="2.60.40.10">
    <property type="entry name" value="Immunoglobulins"/>
    <property type="match status" value="4"/>
</dbReference>
<dbReference type="InterPro" id="IPR013783">
    <property type="entry name" value="Ig-like_fold"/>
</dbReference>
<dbReference type="AlphaFoldDB" id="A0A1M6KPX9"/>
<feature type="domain" description="PKD" evidence="2">
    <location>
        <begin position="462"/>
        <end position="543"/>
    </location>
</feature>
<dbReference type="OrthoDB" id="7794186at2"/>
<dbReference type="SMART" id="SM00089">
    <property type="entry name" value="PKD"/>
    <property type="match status" value="4"/>
</dbReference>
<dbReference type="CDD" id="cd00146">
    <property type="entry name" value="PKD"/>
    <property type="match status" value="4"/>
</dbReference>
<dbReference type="RefSeq" id="WP_072994691.1">
    <property type="nucleotide sequence ID" value="NZ_FQYU01000006.1"/>
</dbReference>
<reference evidence="4" key="1">
    <citation type="submission" date="2016-11" db="EMBL/GenBank/DDBJ databases">
        <authorList>
            <person name="Varghese N."/>
            <person name="Submissions S."/>
        </authorList>
    </citation>
    <scope>NUCLEOTIDE SEQUENCE [LARGE SCALE GENOMIC DNA]</scope>
    <source>
        <strain evidence="4">DSM 19858</strain>
    </source>
</reference>
<dbReference type="EMBL" id="FQYU01000006">
    <property type="protein sequence ID" value="SHJ60952.1"/>
    <property type="molecule type" value="Genomic_DNA"/>
</dbReference>
<evidence type="ECO:0000259" key="2">
    <source>
        <dbReference type="PROSITE" id="PS50093"/>
    </source>
</evidence>
<dbReference type="PANTHER" id="PTHR46182:SF2">
    <property type="entry name" value="FI19480P1"/>
    <property type="match status" value="1"/>
</dbReference>
<feature type="compositionally biased region" description="Acidic residues" evidence="1">
    <location>
        <begin position="47"/>
        <end position="71"/>
    </location>
</feature>
<dbReference type="Proteomes" id="UP000184543">
    <property type="component" value="Unassembled WGS sequence"/>
</dbReference>
<feature type="domain" description="PKD" evidence="2">
    <location>
        <begin position="550"/>
        <end position="637"/>
    </location>
</feature>
<dbReference type="Pfam" id="PF14099">
    <property type="entry name" value="Polysacc_lyase"/>
    <property type="match status" value="1"/>
</dbReference>
<dbReference type="Gene3D" id="2.60.120.200">
    <property type="match status" value="1"/>
</dbReference>
<accession>A0A1M6KPX9</accession>
<feature type="region of interest" description="Disordered" evidence="1">
    <location>
        <begin position="242"/>
        <end position="398"/>
    </location>
</feature>
<dbReference type="SUPFAM" id="SSF49299">
    <property type="entry name" value="PKD domain"/>
    <property type="match status" value="4"/>
</dbReference>
<dbReference type="InterPro" id="IPR035986">
    <property type="entry name" value="PKD_dom_sf"/>
</dbReference>
<gene>
    <name evidence="3" type="ORF">SAMN04488513_106150</name>
</gene>
<dbReference type="STRING" id="192903.SAMN04488513_106150"/>
<dbReference type="InterPro" id="IPR000601">
    <property type="entry name" value="PKD_dom"/>
</dbReference>
<feature type="region of interest" description="Disordered" evidence="1">
    <location>
        <begin position="540"/>
        <end position="562"/>
    </location>
</feature>
<evidence type="ECO:0000313" key="4">
    <source>
        <dbReference type="Proteomes" id="UP000184543"/>
    </source>
</evidence>
<dbReference type="PANTHER" id="PTHR46182">
    <property type="entry name" value="FI19480P1"/>
    <property type="match status" value="1"/>
</dbReference>
<dbReference type="PROSITE" id="PS50093">
    <property type="entry name" value="PKD"/>
    <property type="match status" value="4"/>
</dbReference>
<dbReference type="Pfam" id="PF18911">
    <property type="entry name" value="PKD_4"/>
    <property type="match status" value="4"/>
</dbReference>
<keyword evidence="4" id="KW-1185">Reference proteome</keyword>
<dbReference type="GO" id="GO:0016020">
    <property type="term" value="C:membrane"/>
    <property type="evidence" value="ECO:0007669"/>
    <property type="project" value="TreeGrafter"/>
</dbReference>
<name>A0A1M6KPX9_9FLAO</name>
<dbReference type="GO" id="GO:0031410">
    <property type="term" value="C:cytoplasmic vesicle"/>
    <property type="evidence" value="ECO:0007669"/>
    <property type="project" value="TreeGrafter"/>
</dbReference>
<dbReference type="InterPro" id="IPR022409">
    <property type="entry name" value="PKD/Chitinase_dom"/>
</dbReference>
<evidence type="ECO:0000313" key="3">
    <source>
        <dbReference type="EMBL" id="SHJ60952.1"/>
    </source>
</evidence>
<evidence type="ECO:0000256" key="1">
    <source>
        <dbReference type="SAM" id="MobiDB-lite"/>
    </source>
</evidence>
<feature type="domain" description="PKD" evidence="2">
    <location>
        <begin position="374"/>
        <end position="459"/>
    </location>
</feature>
<proteinExistence type="predicted"/>
<protein>
    <submittedName>
        <fullName evidence="3">PKD repeat-containing protein</fullName>
    </submittedName>
</protein>
<sequence>MKIRQTNTLANRLYFIIITFLMILSCSKDVDTLREAVLDKDAPELVESGEDAEDPSDITEEEGEALNEDEGTGDKIEYETRVAVFSAIQDAYLQNGKGYDQSLVRLEEGRRTSYLMFDLSPLDSIGGIIVEANLEFVVTTDDGDGEIIVFKGESNDWTEDSLSEASAPDMGVALGSVDQPYRVNTEVRIPLDTLGIEPGYTSLVLDHKDGDDLAFASKESDKGGSKLVVSYEVPVGTEILDLESLGLTEGNGEDPNGEEETVDETLVEEEPAQEETREEEPIGEETVDETPVEEEPAQEETKEEEPVDGEPVEEETVEEDPIVEEPVEEDPVEEGPVEEENPVEEEDPVEEEPVEEEPIEEEPTPPVSPANEAPIAVASATPNKGSLPLKVNFNGGNSSDDKAVVSYQWDFKDGQTATSQNPEHTFTEAGTYEVVLQVRDEEGLSASDQVVVEVSAPENEAPTAKIGTNKKSGEVPLEVRFTGSGSSDDHGIKSYAWNFKDGKTSSSADPVHTFTEAGTYSVELTVTDEEGLTDKASVSITAEEPENEAPVSKPSANTQTGEAPAEIRFTGSNSTDDNAVTGYKWDFDDGSTSTEADPKHTFDTPGTYSVELEVVDEEGLKDTERLTITVNAPANEAPDAKASASVLSGEAPLKVDFTGGNSSDDKGIVSYFWDFGDGTSSSTDPSHTFNNPGTYTVKLTVSDEEGLQDTASLTIEVNESVSQGNLPCGTGSGPADQSGAKVWCWNNTSVPSGGFFSDHELFISSHCNDGMVTKSGSRLRFKVNPTTPDAPSSCGDYNYRAEIREHPADVDYPIGTEQWWGFDYKFESGYKADELPWILWQTHGSFSSPSEPMTNLQLGPTNFNRNSNAVGELFVVNNAARGDYRAYVPTGIVPRSGQTLKIVIHMVWGDGSSGKFRVWINGVKVYDRNERTVYSQRPYGGYWKLGIYKWRWKDKENVEASAARGITELNTSIGTLRTIMRQPGDTDYGKDAYNLVEPD</sequence>
<organism evidence="3 4">
    <name type="scientific">Pseudozobellia thermophila</name>
    <dbReference type="NCBI Taxonomy" id="192903"/>
    <lineage>
        <taxon>Bacteria</taxon>
        <taxon>Pseudomonadati</taxon>
        <taxon>Bacteroidota</taxon>
        <taxon>Flavobacteriia</taxon>
        <taxon>Flavobacteriales</taxon>
        <taxon>Flavobacteriaceae</taxon>
        <taxon>Pseudozobellia</taxon>
    </lineage>
</organism>